<dbReference type="Proteomes" id="UP000014984">
    <property type="component" value="Chromosome"/>
</dbReference>
<dbReference type="RefSeq" id="WP_020834348.1">
    <property type="nucleotide sequence ID" value="NC_021846.1"/>
</dbReference>
<reference evidence="7 8" key="1">
    <citation type="journal article" date="2013" name="Genome Biol. Evol.">
        <title>Comparison of metabolic capacities and inference of gene content evolution in mosquito-associated Spiroplasma diminutum and S. taiwanense.</title>
        <authorList>
            <person name="Lo W.S."/>
            <person name="Ku C."/>
            <person name="Chen L.L."/>
            <person name="Chang T.H."/>
            <person name="Kuo C.H."/>
        </authorList>
    </citation>
    <scope>NUCLEOTIDE SEQUENCE [LARGE SCALE GENOMIC DNA]</scope>
    <source>
        <strain evidence="7">CT-1</strain>
    </source>
</reference>
<evidence type="ECO:0000256" key="5">
    <source>
        <dbReference type="SAM" id="Phobius"/>
    </source>
</evidence>
<evidence type="ECO:0000256" key="2">
    <source>
        <dbReference type="ARBA" id="ARBA00022692"/>
    </source>
</evidence>
<accession>S5LU10</accession>
<keyword evidence="8" id="KW-1185">Reference proteome</keyword>
<dbReference type="InterPro" id="IPR052902">
    <property type="entry name" value="ABC-2_transporter"/>
</dbReference>
<dbReference type="EMBL" id="CP005074">
    <property type="protein sequence ID" value="AGR41209.1"/>
    <property type="molecule type" value="Genomic_DNA"/>
</dbReference>
<feature type="transmembrane region" description="Helical" evidence="5">
    <location>
        <begin position="21"/>
        <end position="42"/>
    </location>
</feature>
<dbReference type="STRING" id="1276220.STAIW_v1c05870"/>
<sequence>MNFQRIFAFSKKNLIELLTDKIAIFMTILFPFIFLIFFLIIGVLRIPETNHLEYFYRTLTISTLFAYVLLCLYIVSAISKEKKTGLLKRIAISPIKPVEIIIGYSIPYIILGYFEFLFLSIITFCFGMNFNVSFLLNFIILIPILLFFISFAILFGSLVNEKMAGVVGIIVTGGIFIFTPYFLDISINSVDAMSIISYILPFANIYDSIFKSITSEFNFIIVNIFITIIYSCLFVWGSGAVLKLVLRKK</sequence>
<dbReference type="HOGENOM" id="CLU_1115228_0_0_14"/>
<organism evidence="7 8">
    <name type="scientific">Spiroplasma taiwanense CT-1</name>
    <dbReference type="NCBI Taxonomy" id="1276220"/>
    <lineage>
        <taxon>Bacteria</taxon>
        <taxon>Bacillati</taxon>
        <taxon>Mycoplasmatota</taxon>
        <taxon>Mollicutes</taxon>
        <taxon>Entomoplasmatales</taxon>
        <taxon>Spiroplasmataceae</taxon>
        <taxon>Spiroplasma</taxon>
    </lineage>
</organism>
<dbReference type="eggNOG" id="COG1511">
    <property type="taxonomic scope" value="Bacteria"/>
</dbReference>
<dbReference type="PATRIC" id="fig|1276220.3.peg.598"/>
<feature type="transmembrane region" description="Helical" evidence="5">
    <location>
        <begin position="100"/>
        <end position="122"/>
    </location>
</feature>
<feature type="domain" description="ABC-2 type transporter transmembrane" evidence="6">
    <location>
        <begin position="53"/>
        <end position="237"/>
    </location>
</feature>
<evidence type="ECO:0000256" key="1">
    <source>
        <dbReference type="ARBA" id="ARBA00004141"/>
    </source>
</evidence>
<evidence type="ECO:0000313" key="7">
    <source>
        <dbReference type="EMBL" id="AGR41209.1"/>
    </source>
</evidence>
<dbReference type="PANTHER" id="PTHR43027">
    <property type="entry name" value="DOXORUBICIN RESISTANCE ABC TRANSPORTER PERMEASE PROTEIN DRRC-RELATED"/>
    <property type="match status" value="1"/>
</dbReference>
<gene>
    <name evidence="7" type="ORF">STAIW_v1c05870</name>
</gene>
<dbReference type="PANTHER" id="PTHR43027:SF1">
    <property type="entry name" value="DOXORUBICIN RESISTANCE ABC TRANSPORTER PERMEASE PROTEIN DRRC-RELATED"/>
    <property type="match status" value="1"/>
</dbReference>
<keyword evidence="2 5" id="KW-0812">Transmembrane</keyword>
<evidence type="ECO:0000256" key="3">
    <source>
        <dbReference type="ARBA" id="ARBA00022989"/>
    </source>
</evidence>
<dbReference type="GO" id="GO:0140359">
    <property type="term" value="F:ABC-type transporter activity"/>
    <property type="evidence" value="ECO:0007669"/>
    <property type="project" value="InterPro"/>
</dbReference>
<feature type="transmembrane region" description="Helical" evidence="5">
    <location>
        <begin position="220"/>
        <end position="246"/>
    </location>
</feature>
<dbReference type="InterPro" id="IPR013525">
    <property type="entry name" value="ABC2_TM"/>
</dbReference>
<dbReference type="GO" id="GO:0016020">
    <property type="term" value="C:membrane"/>
    <property type="evidence" value="ECO:0007669"/>
    <property type="project" value="UniProtKB-SubCell"/>
</dbReference>
<protein>
    <recommendedName>
        <fullName evidence="6">ABC-2 type transporter transmembrane domain-containing protein</fullName>
    </recommendedName>
</protein>
<name>S5LU10_9MOLU</name>
<dbReference type="AlphaFoldDB" id="S5LU10"/>
<dbReference type="Pfam" id="PF12698">
    <property type="entry name" value="ABC2_membrane_3"/>
    <property type="match status" value="1"/>
</dbReference>
<dbReference type="KEGG" id="stai:STAIW_v1c05870"/>
<keyword evidence="4 5" id="KW-0472">Membrane</keyword>
<feature type="transmembrane region" description="Helical" evidence="5">
    <location>
        <begin position="134"/>
        <end position="156"/>
    </location>
</feature>
<evidence type="ECO:0000313" key="8">
    <source>
        <dbReference type="Proteomes" id="UP000014984"/>
    </source>
</evidence>
<feature type="transmembrane region" description="Helical" evidence="5">
    <location>
        <begin position="54"/>
        <end position="79"/>
    </location>
</feature>
<proteinExistence type="predicted"/>
<comment type="subcellular location">
    <subcellularLocation>
        <location evidence="1">Membrane</location>
        <topology evidence="1">Multi-pass membrane protein</topology>
    </subcellularLocation>
</comment>
<evidence type="ECO:0000259" key="6">
    <source>
        <dbReference type="Pfam" id="PF12698"/>
    </source>
</evidence>
<feature type="transmembrane region" description="Helical" evidence="5">
    <location>
        <begin position="163"/>
        <end position="183"/>
    </location>
</feature>
<evidence type="ECO:0000256" key="4">
    <source>
        <dbReference type="ARBA" id="ARBA00023136"/>
    </source>
</evidence>
<keyword evidence="3 5" id="KW-1133">Transmembrane helix</keyword>